<name>A0ACD3BGQ5_9AGAR</name>
<reference evidence="1 2" key="1">
    <citation type="journal article" date="2019" name="Nat. Ecol. Evol.">
        <title>Megaphylogeny resolves global patterns of mushroom evolution.</title>
        <authorList>
            <person name="Varga T."/>
            <person name="Krizsan K."/>
            <person name="Foldi C."/>
            <person name="Dima B."/>
            <person name="Sanchez-Garcia M."/>
            <person name="Sanchez-Ramirez S."/>
            <person name="Szollosi G.J."/>
            <person name="Szarkandi J.G."/>
            <person name="Papp V."/>
            <person name="Albert L."/>
            <person name="Andreopoulos W."/>
            <person name="Angelini C."/>
            <person name="Antonin V."/>
            <person name="Barry K.W."/>
            <person name="Bougher N.L."/>
            <person name="Buchanan P."/>
            <person name="Buyck B."/>
            <person name="Bense V."/>
            <person name="Catcheside P."/>
            <person name="Chovatia M."/>
            <person name="Cooper J."/>
            <person name="Damon W."/>
            <person name="Desjardin D."/>
            <person name="Finy P."/>
            <person name="Geml J."/>
            <person name="Haridas S."/>
            <person name="Hughes K."/>
            <person name="Justo A."/>
            <person name="Karasinski D."/>
            <person name="Kautmanova I."/>
            <person name="Kiss B."/>
            <person name="Kocsube S."/>
            <person name="Kotiranta H."/>
            <person name="LaButti K.M."/>
            <person name="Lechner B.E."/>
            <person name="Liimatainen K."/>
            <person name="Lipzen A."/>
            <person name="Lukacs Z."/>
            <person name="Mihaltcheva S."/>
            <person name="Morgado L.N."/>
            <person name="Niskanen T."/>
            <person name="Noordeloos M.E."/>
            <person name="Ohm R.A."/>
            <person name="Ortiz-Santana B."/>
            <person name="Ovrebo C."/>
            <person name="Racz N."/>
            <person name="Riley R."/>
            <person name="Savchenko A."/>
            <person name="Shiryaev A."/>
            <person name="Soop K."/>
            <person name="Spirin V."/>
            <person name="Szebenyi C."/>
            <person name="Tomsovsky M."/>
            <person name="Tulloss R.E."/>
            <person name="Uehling J."/>
            <person name="Grigoriev I.V."/>
            <person name="Vagvolgyi C."/>
            <person name="Papp T."/>
            <person name="Martin F.M."/>
            <person name="Miettinen O."/>
            <person name="Hibbett D.S."/>
            <person name="Nagy L.G."/>
        </authorList>
    </citation>
    <scope>NUCLEOTIDE SEQUENCE [LARGE SCALE GENOMIC DNA]</scope>
    <source>
        <strain evidence="1 2">NL-1719</strain>
    </source>
</reference>
<sequence>MDQAQPRPSISDNQQPTQGPIPQFDLHLRYLNDSYLQFFQERKRIEDIYVDSLVKLHRKIKTADIVLDEGRDLSSTRSAWSEFRDNTEREAQARSAFVNTLLGDVITPLNNLKETQDRTRKRIKEDLKNSTVAYDEYAENMLPKLKARYIKKFSEVEEQKRAASFPSMSPPAPPSEFQPLSNTRSNPAPSRPTVTAPQPLRALDRRPSGSGPTGRNRSPTSSTGFSDLASQGKRQLNQLITGFLDNRAASKDSTGGSRESQTLRTARAKRELDEADKDYRKGVHWLETLRLQRTKLLESGYTSLETFAEEMAYTVKKVLEQYTDNMIATTTTGTQLSAHARSVVDKISPEKDIKKLRDLIPRSLASSIPDPILYVHGHVGECKDLIFGVSLNDYAFAKGLPEGEIPKIVRICIKEIDKRGLESEGIFRVSGRHAVVQAMQHEIEKDEAKFEFKPKDDIFAVASLLKLYLREMPEPVFRFPLQDRTEHTENIAEQRANNFPLLRAKMKPNRMRPVHRATLKALLEHLSRVVAFSEKNKMDAKNLAIVFGTAIFGEDEMPKGADLLSVSSWKDTLMEDLIMNEHIIFDERDDESLSHPSPPLPPVPTGEPISPITYGSKMTKVTSVPPGSPQDFTPRLPPRPASSIHPSSRANPPLSVSPTRESMEAPMTIHGIHELHDVTPTNSSVTVNEVPLPLTDDSPPNTARPTTVFYEAESSLSQESYGDEEEKEPTPSFAASSTLSVPPALPPLPPKGPGLHRRIRSQDRTAPPRPPSPSPSAAPTT</sequence>
<protein>
    <submittedName>
        <fullName evidence="1">RhoGAP-domain-containing protein</fullName>
    </submittedName>
</protein>
<gene>
    <name evidence="1" type="ORF">BDN72DRAFT_829897</name>
</gene>
<accession>A0ACD3BGQ5</accession>
<keyword evidence="2" id="KW-1185">Reference proteome</keyword>
<evidence type="ECO:0000313" key="2">
    <source>
        <dbReference type="Proteomes" id="UP000308600"/>
    </source>
</evidence>
<evidence type="ECO:0000313" key="1">
    <source>
        <dbReference type="EMBL" id="TFK76742.1"/>
    </source>
</evidence>
<proteinExistence type="predicted"/>
<dbReference type="Proteomes" id="UP000308600">
    <property type="component" value="Unassembled WGS sequence"/>
</dbReference>
<organism evidence="1 2">
    <name type="scientific">Pluteus cervinus</name>
    <dbReference type="NCBI Taxonomy" id="181527"/>
    <lineage>
        <taxon>Eukaryota</taxon>
        <taxon>Fungi</taxon>
        <taxon>Dikarya</taxon>
        <taxon>Basidiomycota</taxon>
        <taxon>Agaricomycotina</taxon>
        <taxon>Agaricomycetes</taxon>
        <taxon>Agaricomycetidae</taxon>
        <taxon>Agaricales</taxon>
        <taxon>Pluteineae</taxon>
        <taxon>Pluteaceae</taxon>
        <taxon>Pluteus</taxon>
    </lineage>
</organism>
<dbReference type="EMBL" id="ML208259">
    <property type="protein sequence ID" value="TFK76742.1"/>
    <property type="molecule type" value="Genomic_DNA"/>
</dbReference>